<dbReference type="PROSITE" id="PS00463">
    <property type="entry name" value="ZN2_CY6_FUNGAL_1"/>
    <property type="match status" value="1"/>
</dbReference>
<feature type="compositionally biased region" description="Pro residues" evidence="1">
    <location>
        <begin position="139"/>
        <end position="149"/>
    </location>
</feature>
<feature type="compositionally biased region" description="Pro residues" evidence="1">
    <location>
        <begin position="67"/>
        <end position="98"/>
    </location>
</feature>
<dbReference type="Proteomes" id="UP001556367">
    <property type="component" value="Unassembled WGS sequence"/>
</dbReference>
<feature type="compositionally biased region" description="Basic and acidic residues" evidence="1">
    <location>
        <begin position="335"/>
        <end position="345"/>
    </location>
</feature>
<dbReference type="Gene3D" id="4.10.240.10">
    <property type="entry name" value="Zn(2)-C6 fungal-type DNA-binding domain"/>
    <property type="match status" value="1"/>
</dbReference>
<feature type="domain" description="Zn(2)-C6 fungal-type" evidence="2">
    <location>
        <begin position="311"/>
        <end position="341"/>
    </location>
</feature>
<dbReference type="InterPro" id="IPR053181">
    <property type="entry name" value="EcdB-like_regulator"/>
</dbReference>
<accession>A0ABR3JYQ9</accession>
<protein>
    <recommendedName>
        <fullName evidence="2">Zn(2)-C6 fungal-type domain-containing protein</fullName>
    </recommendedName>
</protein>
<name>A0ABR3JYQ9_9AGAR</name>
<keyword evidence="4" id="KW-1185">Reference proteome</keyword>
<gene>
    <name evidence="3" type="ORF">HGRIS_006079</name>
</gene>
<evidence type="ECO:0000313" key="3">
    <source>
        <dbReference type="EMBL" id="KAL0961098.1"/>
    </source>
</evidence>
<organism evidence="3 4">
    <name type="scientific">Hohenbuehelia grisea</name>
    <dbReference type="NCBI Taxonomy" id="104357"/>
    <lineage>
        <taxon>Eukaryota</taxon>
        <taxon>Fungi</taxon>
        <taxon>Dikarya</taxon>
        <taxon>Basidiomycota</taxon>
        <taxon>Agaricomycotina</taxon>
        <taxon>Agaricomycetes</taxon>
        <taxon>Agaricomycetidae</taxon>
        <taxon>Agaricales</taxon>
        <taxon>Pleurotineae</taxon>
        <taxon>Pleurotaceae</taxon>
        <taxon>Hohenbuehelia</taxon>
    </lineage>
</organism>
<dbReference type="SUPFAM" id="SSF57701">
    <property type="entry name" value="Zn2/Cys6 DNA-binding domain"/>
    <property type="match status" value="1"/>
</dbReference>
<dbReference type="InterPro" id="IPR036864">
    <property type="entry name" value="Zn2-C6_fun-type_DNA-bd_sf"/>
</dbReference>
<dbReference type="SMART" id="SM00066">
    <property type="entry name" value="GAL4"/>
    <property type="match status" value="1"/>
</dbReference>
<dbReference type="Pfam" id="PF00172">
    <property type="entry name" value="Zn_clus"/>
    <property type="match status" value="1"/>
</dbReference>
<dbReference type="CDD" id="cd00067">
    <property type="entry name" value="GAL4"/>
    <property type="match status" value="1"/>
</dbReference>
<feature type="compositionally biased region" description="Low complexity" evidence="1">
    <location>
        <begin position="56"/>
        <end position="66"/>
    </location>
</feature>
<dbReference type="PANTHER" id="PTHR47785">
    <property type="entry name" value="ZN(II)2CYS6 TRANSCRIPTION FACTOR (EUROFUNG)-RELATED-RELATED"/>
    <property type="match status" value="1"/>
</dbReference>
<evidence type="ECO:0000313" key="4">
    <source>
        <dbReference type="Proteomes" id="UP001556367"/>
    </source>
</evidence>
<dbReference type="PROSITE" id="PS50048">
    <property type="entry name" value="ZN2_CY6_FUNGAL_2"/>
    <property type="match status" value="1"/>
</dbReference>
<reference evidence="4" key="1">
    <citation type="submission" date="2024-06" db="EMBL/GenBank/DDBJ databases">
        <title>Multi-omics analyses provide insights into the biosynthesis of the anticancer antibiotic pleurotin in Hohenbuehelia grisea.</title>
        <authorList>
            <person name="Weaver J.A."/>
            <person name="Alberti F."/>
        </authorList>
    </citation>
    <scope>NUCLEOTIDE SEQUENCE [LARGE SCALE GENOMIC DNA]</scope>
    <source>
        <strain evidence="4">T-177</strain>
    </source>
</reference>
<feature type="compositionally biased region" description="Basic residues" evidence="1">
    <location>
        <begin position="346"/>
        <end position="361"/>
    </location>
</feature>
<evidence type="ECO:0000256" key="1">
    <source>
        <dbReference type="SAM" id="MobiDB-lite"/>
    </source>
</evidence>
<feature type="compositionally biased region" description="Polar residues" evidence="1">
    <location>
        <begin position="1"/>
        <end position="11"/>
    </location>
</feature>
<evidence type="ECO:0000259" key="2">
    <source>
        <dbReference type="PROSITE" id="PS50048"/>
    </source>
</evidence>
<dbReference type="EMBL" id="JASNQZ010000001">
    <property type="protein sequence ID" value="KAL0961098.1"/>
    <property type="molecule type" value="Genomic_DNA"/>
</dbReference>
<sequence length="412" mass="44804">MESQNNSNSDSELPPSLQRHIIRGEHPAYDPRTRPEDPARRDRDISLPPLPRPVLHHVPSSSAPSSYAPPVPSTYLPPPGQYPPGPPHSLPGSLPPPLALASRSYAPMQGSPIHSDPIYHASRLQPPQSMVRSSSQDSPPLPTLGPPRGEPYHYSAWQEGEPGPSSQPYVYHRGSSEGVSELRLPRITGSPPPPARHHMQATHQLPPLEFPTARRSYPPPLVALDPPATSTQVWINQSYGGSSSAQRFDTPPQQSFTHTFSLGMSVPPSAPHSDSGHSSSRTPDIGGEGEGSRDRTSTARNPRGPRKTEVACNFCRGRKLRCDGGRPSCYNCTSRNKECHYEPQPRRRGPGRAPRGSRVRRRDPDTRASSSQVEDSPSPYAPVSETTQHTSEYDYDDEDGDSDKGGTGGLSG</sequence>
<feature type="region of interest" description="Disordered" evidence="1">
    <location>
        <begin position="1"/>
        <end position="203"/>
    </location>
</feature>
<feature type="compositionally biased region" description="Polar residues" evidence="1">
    <location>
        <begin position="125"/>
        <end position="138"/>
    </location>
</feature>
<comment type="caution">
    <text evidence="3">The sequence shown here is derived from an EMBL/GenBank/DDBJ whole genome shotgun (WGS) entry which is preliminary data.</text>
</comment>
<feature type="compositionally biased region" description="Polar residues" evidence="1">
    <location>
        <begin position="238"/>
        <end position="262"/>
    </location>
</feature>
<dbReference type="InterPro" id="IPR001138">
    <property type="entry name" value="Zn2Cys6_DnaBD"/>
</dbReference>
<feature type="region of interest" description="Disordered" evidence="1">
    <location>
        <begin position="238"/>
        <end position="412"/>
    </location>
</feature>
<feature type="compositionally biased region" description="Low complexity" evidence="1">
    <location>
        <begin position="271"/>
        <end position="280"/>
    </location>
</feature>
<proteinExistence type="predicted"/>
<feature type="compositionally biased region" description="Basic and acidic residues" evidence="1">
    <location>
        <begin position="22"/>
        <end position="45"/>
    </location>
</feature>